<feature type="repeat" description="ANK" evidence="3">
    <location>
        <begin position="132"/>
        <end position="164"/>
    </location>
</feature>
<organism evidence="4 5">
    <name type="scientific">Blumeria graminis f. sp. hordei (strain DH14)</name>
    <name type="common">Barley powdery mildew</name>
    <name type="synonym">Oidium monilioides f. sp. hordei</name>
    <dbReference type="NCBI Taxonomy" id="546991"/>
    <lineage>
        <taxon>Eukaryota</taxon>
        <taxon>Fungi</taxon>
        <taxon>Dikarya</taxon>
        <taxon>Ascomycota</taxon>
        <taxon>Pezizomycotina</taxon>
        <taxon>Leotiomycetes</taxon>
        <taxon>Erysiphales</taxon>
        <taxon>Erysiphaceae</taxon>
        <taxon>Blumeria</taxon>
        <taxon>Blumeria hordei</taxon>
    </lineage>
</organism>
<keyword evidence="1" id="KW-0677">Repeat</keyword>
<dbReference type="STRING" id="546991.N1J4V4"/>
<evidence type="ECO:0000256" key="2">
    <source>
        <dbReference type="ARBA" id="ARBA00023043"/>
    </source>
</evidence>
<dbReference type="SUPFAM" id="SSF48403">
    <property type="entry name" value="Ankyrin repeat"/>
    <property type="match status" value="1"/>
</dbReference>
<keyword evidence="2 3" id="KW-0040">ANK repeat</keyword>
<dbReference type="PROSITE" id="PS50088">
    <property type="entry name" value="ANK_REPEAT"/>
    <property type="match status" value="2"/>
</dbReference>
<dbReference type="GO" id="GO:0005634">
    <property type="term" value="C:nucleus"/>
    <property type="evidence" value="ECO:0007669"/>
    <property type="project" value="EnsemblFungi"/>
</dbReference>
<dbReference type="PANTHER" id="PTHR24171">
    <property type="entry name" value="ANKYRIN REPEAT DOMAIN-CONTAINING PROTEIN 39-RELATED"/>
    <property type="match status" value="1"/>
</dbReference>
<name>N1J4V4_BLUG1</name>
<dbReference type="FunCoup" id="N1J4V4">
    <property type="interactions" value="179"/>
</dbReference>
<dbReference type="InParanoid" id="N1J4V4"/>
<sequence>MDLPPRNELHEAARLGNTAAVESLLNANPKLADLRDEDKRLPLHWALSNNHKDIVLELASIKSFDPDVQDGSGWTPLMIAVSLKDGEELVEFLLQKGADTPLHFVASKNNLDLARKLLEQKSPAKPTISDKRRQYPIHRAAAIGSAPMVNLLIKYKSPINVADSFGQTPLHHAVAEGHGAILFSLKFRYFLNKSRNYQIVNPLLGDTAIALLKAGADPSKEDQDKKLPLELAPDSQVALQYHGINIY</sequence>
<dbReference type="InterPro" id="IPR002110">
    <property type="entry name" value="Ankyrin_rpt"/>
</dbReference>
<evidence type="ECO:0000313" key="4">
    <source>
        <dbReference type="EMBL" id="CCU74535.1"/>
    </source>
</evidence>
<dbReference type="GO" id="GO:1904855">
    <property type="term" value="F:proteasome regulatory particle binding"/>
    <property type="evidence" value="ECO:0007669"/>
    <property type="project" value="EnsemblFungi"/>
</dbReference>
<evidence type="ECO:0000256" key="3">
    <source>
        <dbReference type="PROSITE-ProRule" id="PRU00023"/>
    </source>
</evidence>
<proteinExistence type="predicted"/>
<keyword evidence="5" id="KW-1185">Reference proteome</keyword>
<protein>
    <submittedName>
        <fullName evidence="4">Ankyrin repeat-containing protein</fullName>
    </submittedName>
</protein>
<gene>
    <name evidence="4" type="ORF">BGHDH14_bgh02767</name>
</gene>
<evidence type="ECO:0000256" key="1">
    <source>
        <dbReference type="ARBA" id="ARBA00022737"/>
    </source>
</evidence>
<dbReference type="InterPro" id="IPR036770">
    <property type="entry name" value="Ankyrin_rpt-contain_sf"/>
</dbReference>
<dbReference type="eggNOG" id="KOG4412">
    <property type="taxonomic scope" value="Eukaryota"/>
</dbReference>
<dbReference type="OrthoDB" id="539213at2759"/>
<dbReference type="Proteomes" id="UP000015441">
    <property type="component" value="Unassembled WGS sequence"/>
</dbReference>
<dbReference type="Gene3D" id="1.25.40.20">
    <property type="entry name" value="Ankyrin repeat-containing domain"/>
    <property type="match status" value="2"/>
</dbReference>
<evidence type="ECO:0000313" key="5">
    <source>
        <dbReference type="Proteomes" id="UP000015441"/>
    </source>
</evidence>
<reference evidence="4 5" key="1">
    <citation type="journal article" date="2010" name="Science">
        <title>Genome expansion and gene loss in powdery mildew fungi reveal tradeoffs in extreme parasitism.</title>
        <authorList>
            <person name="Spanu P.D."/>
            <person name="Abbott J.C."/>
            <person name="Amselem J."/>
            <person name="Burgis T.A."/>
            <person name="Soanes D.M."/>
            <person name="Stueber K."/>
            <person name="Ver Loren van Themaat E."/>
            <person name="Brown J.K.M."/>
            <person name="Butcher S.A."/>
            <person name="Gurr S.J."/>
            <person name="Lebrun M.-H."/>
            <person name="Ridout C.J."/>
            <person name="Schulze-Lefert P."/>
            <person name="Talbot N.J."/>
            <person name="Ahmadinejad N."/>
            <person name="Ametz C."/>
            <person name="Barton G.R."/>
            <person name="Benjdia M."/>
            <person name="Bidzinski P."/>
            <person name="Bindschedler L.V."/>
            <person name="Both M."/>
            <person name="Brewer M.T."/>
            <person name="Cadle-Davidson L."/>
            <person name="Cadle-Davidson M.M."/>
            <person name="Collemare J."/>
            <person name="Cramer R."/>
            <person name="Frenkel O."/>
            <person name="Godfrey D."/>
            <person name="Harriman J."/>
            <person name="Hoede C."/>
            <person name="King B.C."/>
            <person name="Klages S."/>
            <person name="Kleemann J."/>
            <person name="Knoll D."/>
            <person name="Koti P.S."/>
            <person name="Kreplak J."/>
            <person name="Lopez-Ruiz F.J."/>
            <person name="Lu X."/>
            <person name="Maekawa T."/>
            <person name="Mahanil S."/>
            <person name="Micali C."/>
            <person name="Milgroom M.G."/>
            <person name="Montana G."/>
            <person name="Noir S."/>
            <person name="O'Connell R.J."/>
            <person name="Oberhaensli S."/>
            <person name="Parlange F."/>
            <person name="Pedersen C."/>
            <person name="Quesneville H."/>
            <person name="Reinhardt R."/>
            <person name="Rott M."/>
            <person name="Sacristan S."/>
            <person name="Schmidt S.M."/>
            <person name="Schoen M."/>
            <person name="Skamnioti P."/>
            <person name="Sommer H."/>
            <person name="Stephens A."/>
            <person name="Takahara H."/>
            <person name="Thordal-Christensen H."/>
            <person name="Vigouroux M."/>
            <person name="Wessling R."/>
            <person name="Wicker T."/>
            <person name="Panstruga R."/>
        </authorList>
    </citation>
    <scope>NUCLEOTIDE SEQUENCE [LARGE SCALE GENOMIC DNA]</scope>
    <source>
        <strain evidence="4">DH14</strain>
    </source>
</reference>
<accession>N1J4V4</accession>
<dbReference type="EMBL" id="CAUH01000420">
    <property type="protein sequence ID" value="CCU74535.1"/>
    <property type="molecule type" value="Genomic_DNA"/>
</dbReference>
<feature type="repeat" description="ANK" evidence="3">
    <location>
        <begin position="72"/>
        <end position="99"/>
    </location>
</feature>
<dbReference type="GO" id="GO:0005829">
    <property type="term" value="C:cytosol"/>
    <property type="evidence" value="ECO:0007669"/>
    <property type="project" value="EnsemblFungi"/>
</dbReference>
<comment type="caution">
    <text evidence="4">The sequence shown here is derived from an EMBL/GenBank/DDBJ whole genome shotgun (WGS) entry which is preliminary data.</text>
</comment>
<dbReference type="HOGENOM" id="CLU_000134_18_2_1"/>
<dbReference type="AlphaFoldDB" id="N1J4V4"/>
<dbReference type="SMART" id="SM00248">
    <property type="entry name" value="ANK"/>
    <property type="match status" value="5"/>
</dbReference>
<dbReference type="PROSITE" id="PS50297">
    <property type="entry name" value="ANK_REP_REGION"/>
    <property type="match status" value="1"/>
</dbReference>
<dbReference type="Pfam" id="PF12796">
    <property type="entry name" value="Ank_2"/>
    <property type="match status" value="2"/>
</dbReference>
<dbReference type="GO" id="GO:0044183">
    <property type="term" value="F:protein folding chaperone"/>
    <property type="evidence" value="ECO:0007669"/>
    <property type="project" value="EnsemblFungi"/>
</dbReference>
<dbReference type="GO" id="GO:0070682">
    <property type="term" value="P:proteasome regulatory particle assembly"/>
    <property type="evidence" value="ECO:0007669"/>
    <property type="project" value="EnsemblFungi"/>
</dbReference>